<dbReference type="GO" id="GO:0097367">
    <property type="term" value="F:carbohydrate derivative binding"/>
    <property type="evidence" value="ECO:0007669"/>
    <property type="project" value="InterPro"/>
</dbReference>
<evidence type="ECO:0000259" key="4">
    <source>
        <dbReference type="PROSITE" id="PS51071"/>
    </source>
</evidence>
<organism evidence="6 7">
    <name type="scientific">Alteromonas australica</name>
    <dbReference type="NCBI Taxonomy" id="589873"/>
    <lineage>
        <taxon>Bacteria</taxon>
        <taxon>Pseudomonadati</taxon>
        <taxon>Pseudomonadota</taxon>
        <taxon>Gammaproteobacteria</taxon>
        <taxon>Alteromonadales</taxon>
        <taxon>Alteromonadaceae</taxon>
        <taxon>Alteromonas/Salinimonas group</taxon>
        <taxon>Alteromonas</taxon>
    </lineage>
</organism>
<dbReference type="PROSITE" id="PS51071">
    <property type="entry name" value="HTH_RPIR"/>
    <property type="match status" value="1"/>
</dbReference>
<dbReference type="InterPro" id="IPR009057">
    <property type="entry name" value="Homeodomain-like_sf"/>
</dbReference>
<sequence>MAEDQLTLEHRIEQEFASLSNRLQQVARFILDNPNSIAFGTAASIAEAAGVHGSTLVRFAHAFDFEGFSDMQQVFKHKLISSTPTYESRVQSVLDAPETHDDQCGLSWLKKITAANEAAQKSALDKIDPEALNLAIVELQKASIIHVQGVRRAFPIASYFSYVLGNLGYRAHLLDSVGQMDRAQCGLMTKDDALFAISFAPYAPETIETVTQAKSKGVKIIALTDSVLSPMVEIADVCIKVKEAEIHSFRSLNSSFNIIQALMLGLIHHPSQT</sequence>
<dbReference type="AlphaFoldDB" id="A0A075P1N6"/>
<dbReference type="KEGG" id="aal:EP13_14195"/>
<reference evidence="6 7" key="1">
    <citation type="submission" date="2014-06" db="EMBL/GenBank/DDBJ databases">
        <title>Genomes of Alteromonas australica, a world apart.</title>
        <authorList>
            <person name="Gonzaga A."/>
            <person name="Lopez-Perez M."/>
            <person name="Rodriguez-Valera F."/>
        </authorList>
    </citation>
    <scope>NUCLEOTIDE SEQUENCE [LARGE SCALE GENOMIC DNA]</scope>
    <source>
        <strain evidence="6 7">H 17</strain>
    </source>
</reference>
<name>A0A075P1N6_9ALTE</name>
<keyword evidence="2" id="KW-0238">DNA-binding</keyword>
<accession>A0A075P1N6</accession>
<keyword evidence="7" id="KW-1185">Reference proteome</keyword>
<dbReference type="Gene3D" id="3.40.50.10490">
    <property type="entry name" value="Glucose-6-phosphate isomerase like protein, domain 1"/>
    <property type="match status" value="1"/>
</dbReference>
<evidence type="ECO:0000256" key="3">
    <source>
        <dbReference type="ARBA" id="ARBA00023163"/>
    </source>
</evidence>
<evidence type="ECO:0000313" key="7">
    <source>
        <dbReference type="Proteomes" id="UP000056090"/>
    </source>
</evidence>
<dbReference type="EMBL" id="CP008849">
    <property type="protein sequence ID" value="AIF99741.1"/>
    <property type="molecule type" value="Genomic_DNA"/>
</dbReference>
<dbReference type="InterPro" id="IPR000281">
    <property type="entry name" value="HTH_RpiR"/>
</dbReference>
<dbReference type="InterPro" id="IPR036388">
    <property type="entry name" value="WH-like_DNA-bd_sf"/>
</dbReference>
<dbReference type="Gene3D" id="1.10.10.10">
    <property type="entry name" value="Winged helix-like DNA-binding domain superfamily/Winged helix DNA-binding domain"/>
    <property type="match status" value="1"/>
</dbReference>
<dbReference type="InterPro" id="IPR035472">
    <property type="entry name" value="RpiR-like_SIS"/>
</dbReference>
<evidence type="ECO:0000313" key="6">
    <source>
        <dbReference type="EMBL" id="AIF99741.1"/>
    </source>
</evidence>
<keyword evidence="1" id="KW-0805">Transcription regulation</keyword>
<dbReference type="GeneID" id="78256047"/>
<dbReference type="GO" id="GO:0003677">
    <property type="term" value="F:DNA binding"/>
    <property type="evidence" value="ECO:0007669"/>
    <property type="project" value="UniProtKB-KW"/>
</dbReference>
<dbReference type="PROSITE" id="PS51464">
    <property type="entry name" value="SIS"/>
    <property type="match status" value="1"/>
</dbReference>
<protein>
    <recommendedName>
        <fullName evidence="8">Fe-S cluster assembly protein HesB</fullName>
    </recommendedName>
</protein>
<dbReference type="GO" id="GO:1901135">
    <property type="term" value="P:carbohydrate derivative metabolic process"/>
    <property type="evidence" value="ECO:0007669"/>
    <property type="project" value="InterPro"/>
</dbReference>
<dbReference type="InterPro" id="IPR047640">
    <property type="entry name" value="RpiR-like"/>
</dbReference>
<dbReference type="InterPro" id="IPR046348">
    <property type="entry name" value="SIS_dom_sf"/>
</dbReference>
<dbReference type="RefSeq" id="WP_044057804.1">
    <property type="nucleotide sequence ID" value="NZ_CBCSKJ010000002.1"/>
</dbReference>
<evidence type="ECO:0000259" key="5">
    <source>
        <dbReference type="PROSITE" id="PS51464"/>
    </source>
</evidence>
<proteinExistence type="predicted"/>
<dbReference type="PANTHER" id="PTHR30514">
    <property type="entry name" value="GLUCOKINASE"/>
    <property type="match status" value="1"/>
</dbReference>
<dbReference type="SUPFAM" id="SSF46689">
    <property type="entry name" value="Homeodomain-like"/>
    <property type="match status" value="1"/>
</dbReference>
<dbReference type="Proteomes" id="UP000056090">
    <property type="component" value="Chromosome"/>
</dbReference>
<dbReference type="GO" id="GO:0003700">
    <property type="term" value="F:DNA-binding transcription factor activity"/>
    <property type="evidence" value="ECO:0007669"/>
    <property type="project" value="InterPro"/>
</dbReference>
<keyword evidence="3" id="KW-0804">Transcription</keyword>
<feature type="domain" description="SIS" evidence="5">
    <location>
        <begin position="135"/>
        <end position="273"/>
    </location>
</feature>
<feature type="domain" description="HTH rpiR-type" evidence="4">
    <location>
        <begin position="6"/>
        <end position="82"/>
    </location>
</feature>
<dbReference type="Pfam" id="PF01380">
    <property type="entry name" value="SIS"/>
    <property type="match status" value="1"/>
</dbReference>
<dbReference type="CDD" id="cd05013">
    <property type="entry name" value="SIS_RpiR"/>
    <property type="match status" value="1"/>
</dbReference>
<dbReference type="Pfam" id="PF01418">
    <property type="entry name" value="HTH_6"/>
    <property type="match status" value="1"/>
</dbReference>
<dbReference type="eggNOG" id="COG1737">
    <property type="taxonomic scope" value="Bacteria"/>
</dbReference>
<evidence type="ECO:0008006" key="8">
    <source>
        <dbReference type="Google" id="ProtNLM"/>
    </source>
</evidence>
<evidence type="ECO:0000256" key="1">
    <source>
        <dbReference type="ARBA" id="ARBA00023015"/>
    </source>
</evidence>
<dbReference type="PANTHER" id="PTHR30514:SF20">
    <property type="entry name" value="TRANSCRIPTIONAL REGULATOR"/>
    <property type="match status" value="1"/>
</dbReference>
<dbReference type="SUPFAM" id="SSF53697">
    <property type="entry name" value="SIS domain"/>
    <property type="match status" value="1"/>
</dbReference>
<evidence type="ECO:0000256" key="2">
    <source>
        <dbReference type="ARBA" id="ARBA00023125"/>
    </source>
</evidence>
<gene>
    <name evidence="6" type="ORF">EP13_14195</name>
</gene>
<dbReference type="InterPro" id="IPR001347">
    <property type="entry name" value="SIS_dom"/>
</dbReference>